<dbReference type="Pfam" id="PF00291">
    <property type="entry name" value="PALP"/>
    <property type="match status" value="1"/>
</dbReference>
<name>A0ABV8UMI3_9PROT</name>
<dbReference type="SUPFAM" id="SSF53686">
    <property type="entry name" value="Tryptophan synthase beta subunit-like PLP-dependent enzymes"/>
    <property type="match status" value="1"/>
</dbReference>
<dbReference type="RefSeq" id="WP_382422345.1">
    <property type="nucleotide sequence ID" value="NZ_JBHSCW010000004.1"/>
</dbReference>
<keyword evidence="3" id="KW-0663">Pyridoxal phosphate</keyword>
<evidence type="ECO:0000313" key="6">
    <source>
        <dbReference type="Proteomes" id="UP001595799"/>
    </source>
</evidence>
<sequence>MPVETALSGQPRYRLVSGPTPLERLERLAAHVGHHGLYAKRDDCMALGMGGNKLRSLEFWLGEALARQAETLLVAGRSTSNQCRLTAAAAAKCGLRCIVLHNDDPPERAEGNLLLSRLYGAETRFLGSMDEDERSRRLAKLAEQMEASGHRCYIVGDPVVGALGYVACAAELITQAGEQDVALENVILPGSMGPTEAGFLFGCALAGAPFRVHLVSVEYSIDRLAQLVEDLFERLCAHTGVTPSVTPSSFVRYHERYLGAGYDMPTPEAISALETVAALEGMLLEATYTAKTFAGALDLIARGEISSDAPTCLIHTGGIPSLFTQAGGLGLDRL</sequence>
<proteinExistence type="inferred from homology"/>
<evidence type="ECO:0000259" key="4">
    <source>
        <dbReference type="Pfam" id="PF00291"/>
    </source>
</evidence>
<dbReference type="Gene3D" id="3.40.50.1100">
    <property type="match status" value="2"/>
</dbReference>
<comment type="caution">
    <text evidence="5">The sequence shown here is derived from an EMBL/GenBank/DDBJ whole genome shotgun (WGS) entry which is preliminary data.</text>
</comment>
<keyword evidence="6" id="KW-1185">Reference proteome</keyword>
<dbReference type="EMBL" id="JBHSCW010000004">
    <property type="protein sequence ID" value="MFC4352001.1"/>
    <property type="molecule type" value="Genomic_DNA"/>
</dbReference>
<evidence type="ECO:0000256" key="3">
    <source>
        <dbReference type="ARBA" id="ARBA00022898"/>
    </source>
</evidence>
<feature type="domain" description="Tryptophan synthase beta chain-like PALP" evidence="4">
    <location>
        <begin position="16"/>
        <end position="317"/>
    </location>
</feature>
<protein>
    <submittedName>
        <fullName evidence="5">Pyridoxal-phosphate dependent enzyme</fullName>
    </submittedName>
</protein>
<dbReference type="PANTHER" id="PTHR43780">
    <property type="entry name" value="1-AMINOCYCLOPROPANE-1-CARBOXYLATE DEAMINASE-RELATED"/>
    <property type="match status" value="1"/>
</dbReference>
<evidence type="ECO:0000313" key="5">
    <source>
        <dbReference type="EMBL" id="MFC4352001.1"/>
    </source>
</evidence>
<dbReference type="InterPro" id="IPR036052">
    <property type="entry name" value="TrpB-like_PALP_sf"/>
</dbReference>
<comment type="cofactor">
    <cofactor evidence="1">
        <name>pyridoxal 5'-phosphate</name>
        <dbReference type="ChEBI" id="CHEBI:597326"/>
    </cofactor>
</comment>
<gene>
    <name evidence="5" type="ORF">ACFOW6_10645</name>
</gene>
<comment type="similarity">
    <text evidence="2">Belongs to the ACC deaminase/D-cysteine desulfhydrase family.</text>
</comment>
<dbReference type="PIRSF" id="PIRSF006278">
    <property type="entry name" value="ACCD_DCysDesulf"/>
    <property type="match status" value="1"/>
</dbReference>
<reference evidence="6" key="1">
    <citation type="journal article" date="2019" name="Int. J. Syst. Evol. Microbiol.">
        <title>The Global Catalogue of Microorganisms (GCM) 10K type strain sequencing project: providing services to taxonomists for standard genome sequencing and annotation.</title>
        <authorList>
            <consortium name="The Broad Institute Genomics Platform"/>
            <consortium name="The Broad Institute Genome Sequencing Center for Infectious Disease"/>
            <person name="Wu L."/>
            <person name="Ma J."/>
        </authorList>
    </citation>
    <scope>NUCLEOTIDE SEQUENCE [LARGE SCALE GENOMIC DNA]</scope>
    <source>
        <strain evidence="6">CECT 8472</strain>
    </source>
</reference>
<evidence type="ECO:0000256" key="2">
    <source>
        <dbReference type="ARBA" id="ARBA00008639"/>
    </source>
</evidence>
<dbReference type="Proteomes" id="UP001595799">
    <property type="component" value="Unassembled WGS sequence"/>
</dbReference>
<organism evidence="5 6">
    <name type="scientific">Fodinicurvata halophila</name>
    <dbReference type="NCBI Taxonomy" id="1419723"/>
    <lineage>
        <taxon>Bacteria</taxon>
        <taxon>Pseudomonadati</taxon>
        <taxon>Pseudomonadota</taxon>
        <taxon>Alphaproteobacteria</taxon>
        <taxon>Rhodospirillales</taxon>
        <taxon>Rhodovibrionaceae</taxon>
        <taxon>Fodinicurvata</taxon>
    </lineage>
</organism>
<dbReference type="PANTHER" id="PTHR43780:SF2">
    <property type="entry name" value="1-AMINOCYCLOPROPANE-1-CARBOXYLATE DEAMINASE-RELATED"/>
    <property type="match status" value="1"/>
</dbReference>
<dbReference type="InterPro" id="IPR001926">
    <property type="entry name" value="TrpB-like_PALP"/>
</dbReference>
<accession>A0ABV8UMI3</accession>
<dbReference type="InterPro" id="IPR027278">
    <property type="entry name" value="ACCD_DCysDesulf"/>
</dbReference>
<evidence type="ECO:0000256" key="1">
    <source>
        <dbReference type="ARBA" id="ARBA00001933"/>
    </source>
</evidence>